<feature type="region of interest" description="Disordered" evidence="1">
    <location>
        <begin position="115"/>
        <end position="217"/>
    </location>
</feature>
<dbReference type="Proteomes" id="UP000324091">
    <property type="component" value="Chromosome 12"/>
</dbReference>
<keyword evidence="3" id="KW-1185">Reference proteome</keyword>
<dbReference type="EMBL" id="RHFK02000004">
    <property type="protein sequence ID" value="TWW77786.1"/>
    <property type="molecule type" value="Genomic_DNA"/>
</dbReference>
<sequence>MAAYPVSENVARNKITRPRKDAKTVPALAVRPGGFRACLGVLGCAGGSGSTRGLLGCPQPPVPCVCWDALALLYTVLLLKLLPSLILNLLTEFVWREQPRRRARGAEGHAPLLLLSKVSSGREGGRRRNLSRPVPSPARAQHEPSSPLDDGSFPTSEGGGRSAEPRDDPEQGGLEVQKDPAGDTEVTEEQSPTRSPTRAPPEPPLTPLGGGFRPGYD</sequence>
<reference evidence="2 3" key="1">
    <citation type="submission" date="2019-04" db="EMBL/GenBank/DDBJ databases">
        <title>Chromosome genome assembly for Takifugu flavidus.</title>
        <authorList>
            <person name="Xiao S."/>
        </authorList>
    </citation>
    <scope>NUCLEOTIDE SEQUENCE [LARGE SCALE GENOMIC DNA]</scope>
    <source>
        <strain evidence="2">HTHZ2018</strain>
        <tissue evidence="2">Muscle</tissue>
    </source>
</reference>
<evidence type="ECO:0000256" key="1">
    <source>
        <dbReference type="SAM" id="MobiDB-lite"/>
    </source>
</evidence>
<feature type="compositionally biased region" description="Gly residues" evidence="1">
    <location>
        <begin position="208"/>
        <end position="217"/>
    </location>
</feature>
<gene>
    <name evidence="2" type="ORF">D4764_12G0011760</name>
</gene>
<dbReference type="AlphaFoldDB" id="A0A5C6PFD8"/>
<comment type="caution">
    <text evidence="2">The sequence shown here is derived from an EMBL/GenBank/DDBJ whole genome shotgun (WGS) entry which is preliminary data.</text>
</comment>
<protein>
    <submittedName>
        <fullName evidence="2">Uncharacterized protein</fullName>
    </submittedName>
</protein>
<evidence type="ECO:0000313" key="3">
    <source>
        <dbReference type="Proteomes" id="UP000324091"/>
    </source>
</evidence>
<evidence type="ECO:0000313" key="2">
    <source>
        <dbReference type="EMBL" id="TWW77786.1"/>
    </source>
</evidence>
<organism evidence="2 3">
    <name type="scientific">Takifugu flavidus</name>
    <name type="common">sansaifugu</name>
    <dbReference type="NCBI Taxonomy" id="433684"/>
    <lineage>
        <taxon>Eukaryota</taxon>
        <taxon>Metazoa</taxon>
        <taxon>Chordata</taxon>
        <taxon>Craniata</taxon>
        <taxon>Vertebrata</taxon>
        <taxon>Euteleostomi</taxon>
        <taxon>Actinopterygii</taxon>
        <taxon>Neopterygii</taxon>
        <taxon>Teleostei</taxon>
        <taxon>Neoteleostei</taxon>
        <taxon>Acanthomorphata</taxon>
        <taxon>Eupercaria</taxon>
        <taxon>Tetraodontiformes</taxon>
        <taxon>Tetradontoidea</taxon>
        <taxon>Tetraodontidae</taxon>
        <taxon>Takifugu</taxon>
    </lineage>
</organism>
<accession>A0A5C6PFD8</accession>
<proteinExistence type="predicted"/>
<name>A0A5C6PFD8_9TELE</name>